<keyword evidence="11" id="KW-0472">Membrane</keyword>
<evidence type="ECO:0000256" key="15">
    <source>
        <dbReference type="PIRSR" id="PIRSR606689-1"/>
    </source>
</evidence>
<keyword evidence="12" id="KW-0206">Cytoskeleton</keyword>
<dbReference type="PROSITE" id="PS51417">
    <property type="entry name" value="ARF"/>
    <property type="match status" value="1"/>
</dbReference>
<evidence type="ECO:0000313" key="21">
    <source>
        <dbReference type="Proteomes" id="UP000663832"/>
    </source>
</evidence>
<dbReference type="SMART" id="SM00177">
    <property type="entry name" value="ARF"/>
    <property type="match status" value="1"/>
</dbReference>
<dbReference type="OrthoDB" id="442317at2759"/>
<dbReference type="SUPFAM" id="SSF52540">
    <property type="entry name" value="P-loop containing nucleoside triphosphate hydrolases"/>
    <property type="match status" value="1"/>
</dbReference>
<feature type="binding site" evidence="15">
    <location>
        <begin position="139"/>
        <end position="142"/>
    </location>
    <ligand>
        <name>GTP</name>
        <dbReference type="ChEBI" id="CHEBI:37565"/>
    </ligand>
</feature>
<feature type="binding site" evidence="16">
    <location>
        <position position="59"/>
    </location>
    <ligand>
        <name>Mg(2+)</name>
        <dbReference type="ChEBI" id="CHEBI:18420"/>
    </ligand>
</feature>
<sequence length="199" mass="22071">VILLLVVECMGLLDSFFDWLGFGKREVNVLVVGLDNSGKSSLLNYLRPRETQTDFIAPTVGFNLEHFVCKGLSFTAFDMSGQSRYRTLWGNYYRTTNGIIFVVDSSDKTRILVAREELQQLLSHPDISSRNIPIVFFANKMDIRDALSDVGVSSALGLDGVTNKSWHICSSNALKGEGVADGIEWLSSAIKSSLDQARR</sequence>
<dbReference type="InterPro" id="IPR005225">
    <property type="entry name" value="Small_GTP-bd"/>
</dbReference>
<evidence type="ECO:0000313" key="22">
    <source>
        <dbReference type="Proteomes" id="UP000663877"/>
    </source>
</evidence>
<keyword evidence="7" id="KW-0519">Myristate</keyword>
<keyword evidence="10 15" id="KW-0342">GTP-binding</keyword>
<dbReference type="FunFam" id="3.40.50.300:FF:000457">
    <property type="entry name" value="ADP-ribosylation factor-like protein 6"/>
    <property type="match status" value="1"/>
</dbReference>
<dbReference type="AlphaFoldDB" id="A0A815ZYL8"/>
<dbReference type="GO" id="GO:0005930">
    <property type="term" value="C:axoneme"/>
    <property type="evidence" value="ECO:0007669"/>
    <property type="project" value="UniProtKB-SubCell"/>
</dbReference>
<accession>A0A815ZYL8</accession>
<feature type="non-terminal residue" evidence="19">
    <location>
        <position position="1"/>
    </location>
</feature>
<dbReference type="EMBL" id="CAJNOM010008047">
    <property type="protein sequence ID" value="CAF1678329.1"/>
    <property type="molecule type" value="Genomic_DNA"/>
</dbReference>
<evidence type="ECO:0000256" key="4">
    <source>
        <dbReference type="ARBA" id="ARBA00019766"/>
    </source>
</evidence>
<evidence type="ECO:0000256" key="10">
    <source>
        <dbReference type="ARBA" id="ARBA00023134"/>
    </source>
</evidence>
<evidence type="ECO:0000256" key="6">
    <source>
        <dbReference type="ARBA" id="ARBA00022490"/>
    </source>
</evidence>
<dbReference type="InterPro" id="IPR024156">
    <property type="entry name" value="Small_GTPase_ARF"/>
</dbReference>
<dbReference type="SMART" id="SM00175">
    <property type="entry name" value="RAB"/>
    <property type="match status" value="1"/>
</dbReference>
<evidence type="ECO:0000256" key="18">
    <source>
        <dbReference type="SAM" id="SignalP"/>
    </source>
</evidence>
<protein>
    <recommendedName>
        <fullName evidence="4">ADP-ribosylation factor-like protein 6</fullName>
    </recommendedName>
</protein>
<evidence type="ECO:0000256" key="3">
    <source>
        <dbReference type="ARBA" id="ARBA00004522"/>
    </source>
</evidence>
<keyword evidence="18" id="KW-0732">Signal</keyword>
<feature type="chain" id="PRO_5036412595" description="ADP-ribosylation factor-like protein 6" evidence="18">
    <location>
        <begin position="16"/>
        <end position="199"/>
    </location>
</feature>
<dbReference type="PRINTS" id="PR00328">
    <property type="entry name" value="SAR1GTPBP"/>
</dbReference>
<feature type="binding site" evidence="15">
    <location>
        <position position="81"/>
    </location>
    <ligand>
        <name>GTP</name>
        <dbReference type="ChEBI" id="CHEBI:37565"/>
    </ligand>
</feature>
<dbReference type="GO" id="GO:0030030">
    <property type="term" value="P:cell projection organization"/>
    <property type="evidence" value="ECO:0007669"/>
    <property type="project" value="UniProtKB-KW"/>
</dbReference>
<comment type="caution">
    <text evidence="19">The sequence shown here is derived from an EMBL/GenBank/DDBJ whole genome shotgun (WGS) entry which is preliminary data.</text>
</comment>
<dbReference type="Gene3D" id="3.40.50.300">
    <property type="entry name" value="P-loop containing nucleotide triphosphate hydrolases"/>
    <property type="match status" value="1"/>
</dbReference>
<dbReference type="GO" id="GO:0005525">
    <property type="term" value="F:GTP binding"/>
    <property type="evidence" value="ECO:0007669"/>
    <property type="project" value="UniProtKB-KW"/>
</dbReference>
<evidence type="ECO:0000256" key="16">
    <source>
        <dbReference type="PIRSR" id="PIRSR606689-2"/>
    </source>
</evidence>
<dbReference type="InterPro" id="IPR027417">
    <property type="entry name" value="P-loop_NTPase"/>
</dbReference>
<dbReference type="GO" id="GO:0046872">
    <property type="term" value="F:metal ion binding"/>
    <property type="evidence" value="ECO:0007669"/>
    <property type="project" value="UniProtKB-KW"/>
</dbReference>
<keyword evidence="16" id="KW-0460">Magnesium</keyword>
<keyword evidence="14" id="KW-0449">Lipoprotein</keyword>
<evidence type="ECO:0000256" key="7">
    <source>
        <dbReference type="ARBA" id="ARBA00022707"/>
    </source>
</evidence>
<dbReference type="Proteomes" id="UP000663832">
    <property type="component" value="Unassembled WGS sequence"/>
</dbReference>
<dbReference type="EMBL" id="CAJNOI010007603">
    <property type="protein sequence ID" value="CAF1590387.1"/>
    <property type="molecule type" value="Genomic_DNA"/>
</dbReference>
<evidence type="ECO:0000256" key="5">
    <source>
        <dbReference type="ARBA" id="ARBA00022475"/>
    </source>
</evidence>
<evidence type="ECO:0000256" key="8">
    <source>
        <dbReference type="ARBA" id="ARBA00022741"/>
    </source>
</evidence>
<evidence type="ECO:0000256" key="12">
    <source>
        <dbReference type="ARBA" id="ARBA00023212"/>
    </source>
</evidence>
<dbReference type="InterPro" id="IPR006689">
    <property type="entry name" value="Small_GTPase_ARF/SAR"/>
</dbReference>
<dbReference type="PANTHER" id="PTHR11711">
    <property type="entry name" value="ADP RIBOSYLATION FACTOR-RELATED"/>
    <property type="match status" value="1"/>
</dbReference>
<comment type="subcellular location">
    <subcellularLocation>
        <location evidence="3">Cell projection</location>
        <location evidence="3">Cilium membrane</location>
        <topology evidence="3">Peripheral membrane protein</topology>
        <orientation evidence="3">Cytoplasmic side</orientation>
    </subcellularLocation>
    <subcellularLocation>
        <location evidence="2">Cytoplasm</location>
        <location evidence="2">Cytoskeleton</location>
        <location evidence="2">Cilium axoneme</location>
    </subcellularLocation>
    <subcellularLocation>
        <location evidence="1">Cytoplasm</location>
        <location evidence="1">Cytoskeleton</location>
        <location evidence="1">Cilium basal body</location>
    </subcellularLocation>
</comment>
<dbReference type="Pfam" id="PF00025">
    <property type="entry name" value="Arf"/>
    <property type="match status" value="1"/>
</dbReference>
<keyword evidence="6" id="KW-0963">Cytoplasm</keyword>
<reference evidence="19" key="1">
    <citation type="submission" date="2021-02" db="EMBL/GenBank/DDBJ databases">
        <authorList>
            <person name="Nowell W R."/>
        </authorList>
    </citation>
    <scope>NUCLEOTIDE SEQUENCE</scope>
</reference>
<name>A0A815ZYL8_9BILA</name>
<feature type="signal peptide" evidence="18">
    <location>
        <begin position="1"/>
        <end position="15"/>
    </location>
</feature>
<evidence type="ECO:0000256" key="14">
    <source>
        <dbReference type="ARBA" id="ARBA00023288"/>
    </source>
</evidence>
<dbReference type="GO" id="GO:0003924">
    <property type="term" value="F:GTPase activity"/>
    <property type="evidence" value="ECO:0007669"/>
    <property type="project" value="InterPro"/>
</dbReference>
<gene>
    <name evidence="19" type="ORF">BJG266_LOCUS49570</name>
    <name evidence="20" type="ORF">QVE165_LOCUS66659</name>
</gene>
<dbReference type="GO" id="GO:0060170">
    <property type="term" value="C:ciliary membrane"/>
    <property type="evidence" value="ECO:0007669"/>
    <property type="project" value="UniProtKB-SubCell"/>
</dbReference>
<dbReference type="SMART" id="SM00178">
    <property type="entry name" value="SAR"/>
    <property type="match status" value="1"/>
</dbReference>
<evidence type="ECO:0000256" key="11">
    <source>
        <dbReference type="ARBA" id="ARBA00023136"/>
    </source>
</evidence>
<evidence type="ECO:0000256" key="13">
    <source>
        <dbReference type="ARBA" id="ARBA00023273"/>
    </source>
</evidence>
<keyword evidence="13" id="KW-0966">Cell projection</keyword>
<evidence type="ECO:0000256" key="1">
    <source>
        <dbReference type="ARBA" id="ARBA00004120"/>
    </source>
</evidence>
<keyword evidence="8 15" id="KW-0547">Nucleotide-binding</keyword>
<evidence type="ECO:0000313" key="20">
    <source>
        <dbReference type="EMBL" id="CAF1678329.1"/>
    </source>
</evidence>
<evidence type="ECO:0000256" key="17">
    <source>
        <dbReference type="RuleBase" id="RU003925"/>
    </source>
</evidence>
<dbReference type="NCBIfam" id="TIGR00231">
    <property type="entry name" value="small_GTP"/>
    <property type="match status" value="1"/>
</dbReference>
<dbReference type="Proteomes" id="UP000663877">
    <property type="component" value="Unassembled WGS sequence"/>
</dbReference>
<feature type="binding site" evidence="15">
    <location>
        <begin position="33"/>
        <end position="40"/>
    </location>
    <ligand>
        <name>GTP</name>
        <dbReference type="ChEBI" id="CHEBI:37565"/>
    </ligand>
</feature>
<keyword evidence="16" id="KW-0479">Metal-binding</keyword>
<evidence type="ECO:0000256" key="2">
    <source>
        <dbReference type="ARBA" id="ARBA00004430"/>
    </source>
</evidence>
<organism evidence="19 22">
    <name type="scientific">Adineta steineri</name>
    <dbReference type="NCBI Taxonomy" id="433720"/>
    <lineage>
        <taxon>Eukaryota</taxon>
        <taxon>Metazoa</taxon>
        <taxon>Spiralia</taxon>
        <taxon>Gnathifera</taxon>
        <taxon>Rotifera</taxon>
        <taxon>Eurotatoria</taxon>
        <taxon>Bdelloidea</taxon>
        <taxon>Adinetida</taxon>
        <taxon>Adinetidae</taxon>
        <taxon>Adineta</taxon>
    </lineage>
</organism>
<evidence type="ECO:0000313" key="19">
    <source>
        <dbReference type="EMBL" id="CAF1590387.1"/>
    </source>
</evidence>
<keyword evidence="21" id="KW-1185">Reference proteome</keyword>
<comment type="similarity">
    <text evidence="17">Belongs to the small GTPase superfamily. Arf family.</text>
</comment>
<proteinExistence type="inferred from homology"/>
<keyword evidence="9" id="KW-0970">Cilium biogenesis/degradation</keyword>
<evidence type="ECO:0000256" key="9">
    <source>
        <dbReference type="ARBA" id="ARBA00022794"/>
    </source>
</evidence>
<keyword evidence="5" id="KW-1003">Cell membrane</keyword>
<feature type="binding site" evidence="16">
    <location>
        <position position="40"/>
    </location>
    <ligand>
        <name>Mg(2+)</name>
        <dbReference type="ChEBI" id="CHEBI:18420"/>
    </ligand>
</feature>